<dbReference type="EMBL" id="ABVL01000006">
    <property type="protein sequence ID" value="EDY20100.1"/>
    <property type="molecule type" value="Genomic_DNA"/>
</dbReference>
<feature type="transmembrane region" description="Helical" evidence="2">
    <location>
        <begin position="177"/>
        <end position="195"/>
    </location>
</feature>
<proteinExistence type="predicted"/>
<evidence type="ECO:0000256" key="2">
    <source>
        <dbReference type="SAM" id="Phobius"/>
    </source>
</evidence>
<dbReference type="AlphaFoldDB" id="B4D188"/>
<keyword evidence="4" id="KW-1185">Reference proteome</keyword>
<keyword evidence="2" id="KW-0812">Transmembrane</keyword>
<comment type="caution">
    <text evidence="3">The sequence shown here is derived from an EMBL/GenBank/DDBJ whole genome shotgun (WGS) entry which is preliminary data.</text>
</comment>
<evidence type="ECO:0000313" key="3">
    <source>
        <dbReference type="EMBL" id="EDY20100.1"/>
    </source>
</evidence>
<evidence type="ECO:0000256" key="1">
    <source>
        <dbReference type="SAM" id="MobiDB-lite"/>
    </source>
</evidence>
<dbReference type="InParanoid" id="B4D188"/>
<name>B4D188_9BACT</name>
<organism evidence="3 4">
    <name type="scientific">Chthoniobacter flavus Ellin428</name>
    <dbReference type="NCBI Taxonomy" id="497964"/>
    <lineage>
        <taxon>Bacteria</taxon>
        <taxon>Pseudomonadati</taxon>
        <taxon>Verrucomicrobiota</taxon>
        <taxon>Spartobacteria</taxon>
        <taxon>Chthoniobacterales</taxon>
        <taxon>Chthoniobacteraceae</taxon>
        <taxon>Chthoniobacter</taxon>
    </lineage>
</organism>
<evidence type="ECO:0008006" key="5">
    <source>
        <dbReference type="Google" id="ProtNLM"/>
    </source>
</evidence>
<feature type="transmembrane region" description="Helical" evidence="2">
    <location>
        <begin position="49"/>
        <end position="68"/>
    </location>
</feature>
<accession>B4D188</accession>
<feature type="transmembrane region" description="Helical" evidence="2">
    <location>
        <begin position="80"/>
        <end position="103"/>
    </location>
</feature>
<dbReference type="STRING" id="497964.CfE428DRAFT_2689"/>
<keyword evidence="2" id="KW-1133">Transmembrane helix</keyword>
<feature type="region of interest" description="Disordered" evidence="1">
    <location>
        <begin position="1"/>
        <end position="23"/>
    </location>
</feature>
<protein>
    <recommendedName>
        <fullName evidence="5">DUF4175 domain-containing protein</fullName>
    </recommendedName>
</protein>
<reference evidence="3 4" key="1">
    <citation type="journal article" date="2011" name="J. Bacteriol.">
        <title>Genome sequence of Chthoniobacter flavus Ellin428, an aerobic heterotrophic soil bacterium.</title>
        <authorList>
            <person name="Kant R."/>
            <person name="van Passel M.W."/>
            <person name="Palva A."/>
            <person name="Lucas S."/>
            <person name="Lapidus A."/>
            <person name="Glavina Del Rio T."/>
            <person name="Dalin E."/>
            <person name="Tice H."/>
            <person name="Bruce D."/>
            <person name="Goodwin L."/>
            <person name="Pitluck S."/>
            <person name="Larimer F.W."/>
            <person name="Land M.L."/>
            <person name="Hauser L."/>
            <person name="Sangwan P."/>
            <person name="de Vos W.M."/>
            <person name="Janssen P.H."/>
            <person name="Smidt H."/>
        </authorList>
    </citation>
    <scope>NUCLEOTIDE SEQUENCE [LARGE SCALE GENOMIC DNA]</scope>
    <source>
        <strain evidence="3 4">Ellin428</strain>
    </source>
</reference>
<dbReference type="Proteomes" id="UP000005824">
    <property type="component" value="Unassembled WGS sequence"/>
</dbReference>
<dbReference type="eggNOG" id="COG3170">
    <property type="taxonomic scope" value="Bacteria"/>
</dbReference>
<sequence length="583" mass="63496" precursor="true">MENCALLPSMSAMPSTADTPAPVSRPLALDDAREILARIRQLRGRHGRVVLGTGLAMMITALGAWLVSETVVDFLANLPWVVRLIFLVIGVGGAVALLVWFGIRPWRQRLGDEAVALLIERALPAFRSRFIAAVQLSKNPDEGASPALVKALVAETTAMAGTMDFSAVIDQRLLSRWWKLAFCTLLVVGGLAALGDSKTWPLVQRALLARTPVPRKTLIREISAPQVIAVGDSWRVAAIAGGIVPQGGRVTLKTASGRKQEFDLPLESNPPPTFARTLQSMQESFEYRVTLGDAETDPVKVKVKARPGVSSVECQQIFPVYTRLPARRRALGDLKILAGSRLALKVRASGAMKSGEIRVVGADREKIVKASPLTIDAKDHAQLTGEIEVPAKDVAGLTLHLVDEDGVESRGAAIYPIELLADEVPTIKVTWPDRREELLTREATMLIAFTAKDDYGVARVRLNYAVDWVEGAPHKTIDLDIGTALPKEISRRFNWRVGQITPRVEEGSVIDYWFEVLDANDVTGPGIGTTEHMQARIVSDAEKRADLANRLSDTMEGLNGVKHGQEDVNQQLGEIIFEKPAGK</sequence>
<gene>
    <name evidence="3" type="ORF">CfE428DRAFT_2689</name>
</gene>
<keyword evidence="2" id="KW-0472">Membrane</keyword>
<evidence type="ECO:0000313" key="4">
    <source>
        <dbReference type="Proteomes" id="UP000005824"/>
    </source>
</evidence>